<gene>
    <name evidence="3" type="ORF">E1293_12640</name>
</gene>
<dbReference type="InterPro" id="IPR050237">
    <property type="entry name" value="ATP-dep_AMP-bd_enzyme"/>
</dbReference>
<keyword evidence="4" id="KW-1185">Reference proteome</keyword>
<dbReference type="Pfam" id="PF13193">
    <property type="entry name" value="AMP-binding_C"/>
    <property type="match status" value="1"/>
</dbReference>
<dbReference type="GO" id="GO:0016878">
    <property type="term" value="F:acid-thiol ligase activity"/>
    <property type="evidence" value="ECO:0007669"/>
    <property type="project" value="UniProtKB-ARBA"/>
</dbReference>
<dbReference type="InterPro" id="IPR000873">
    <property type="entry name" value="AMP-dep_synth/lig_dom"/>
</dbReference>
<dbReference type="AlphaFoldDB" id="A0A4R5BGR6"/>
<proteinExistence type="predicted"/>
<dbReference type="Pfam" id="PF00501">
    <property type="entry name" value="AMP-binding"/>
    <property type="match status" value="1"/>
</dbReference>
<protein>
    <submittedName>
        <fullName evidence="3">AMP-dependent synthetase</fullName>
    </submittedName>
</protein>
<dbReference type="Gene3D" id="3.30.300.30">
    <property type="match status" value="1"/>
</dbReference>
<evidence type="ECO:0000313" key="4">
    <source>
        <dbReference type="Proteomes" id="UP000295578"/>
    </source>
</evidence>
<comment type="caution">
    <text evidence="3">The sequence shown here is derived from an EMBL/GenBank/DDBJ whole genome shotgun (WGS) entry which is preliminary data.</text>
</comment>
<dbReference type="NCBIfam" id="NF005863">
    <property type="entry name" value="PRK07798.1"/>
    <property type="match status" value="1"/>
</dbReference>
<dbReference type="Proteomes" id="UP000295578">
    <property type="component" value="Unassembled WGS sequence"/>
</dbReference>
<dbReference type="SUPFAM" id="SSF56801">
    <property type="entry name" value="Acetyl-CoA synthetase-like"/>
    <property type="match status" value="1"/>
</dbReference>
<dbReference type="Gene3D" id="3.40.50.12780">
    <property type="entry name" value="N-terminal domain of ligase-like"/>
    <property type="match status" value="1"/>
</dbReference>
<dbReference type="PANTHER" id="PTHR43767">
    <property type="entry name" value="LONG-CHAIN-FATTY-ACID--COA LIGASE"/>
    <property type="match status" value="1"/>
</dbReference>
<name>A0A4R5BGR6_9ACTN</name>
<dbReference type="InterPro" id="IPR020845">
    <property type="entry name" value="AMP-binding_CS"/>
</dbReference>
<evidence type="ECO:0000313" key="3">
    <source>
        <dbReference type="EMBL" id="TDD84639.1"/>
    </source>
</evidence>
<dbReference type="PROSITE" id="PS00455">
    <property type="entry name" value="AMP_BINDING"/>
    <property type="match status" value="1"/>
</dbReference>
<reference evidence="3 4" key="1">
    <citation type="submission" date="2019-03" db="EMBL/GenBank/DDBJ databases">
        <title>Draft genome sequences of novel Actinobacteria.</title>
        <authorList>
            <person name="Sahin N."/>
            <person name="Ay H."/>
            <person name="Saygin H."/>
        </authorList>
    </citation>
    <scope>NUCLEOTIDE SEQUENCE [LARGE SCALE GENOMIC DNA]</scope>
    <source>
        <strain evidence="3 4">DSM 45941</strain>
    </source>
</reference>
<dbReference type="OrthoDB" id="3443462at2"/>
<dbReference type="InterPro" id="IPR025110">
    <property type="entry name" value="AMP-bd_C"/>
</dbReference>
<feature type="domain" description="AMP-dependent synthetase/ligase" evidence="1">
    <location>
        <begin position="12"/>
        <end position="358"/>
    </location>
</feature>
<dbReference type="InterPro" id="IPR045851">
    <property type="entry name" value="AMP-bd_C_sf"/>
</dbReference>
<dbReference type="EMBL" id="SMKY01000043">
    <property type="protein sequence ID" value="TDD84639.1"/>
    <property type="molecule type" value="Genomic_DNA"/>
</dbReference>
<sequence>MLDLATLHEAIAAAIPDRECLVWRDRRMTWREITDRTRRLANVLHAHGLGLRGAGEHGTASAPWESPHDHLALYLHNGPEYLEGLVGAHKARVAPFNVNYRYVDDELAQLFGDARPAAVLYHARFADVIGRVAERLGTRPLLLQVADDSGAALLPGALDYEDALAKASTDPLPDRPDAHDLHILYTGGTTGMPKGTLWRIGDLMLGPLGMRRRDGGPVTDLGEAVERAVASDVRVLVGPPLMHGGGTWSALGGWCGGACVVFPDRTDGLDAADLMATAERERVTRMPMVGDAFARPIVQALEARPHDLASLRTIINSAAGISPGVKERLLELLPHTRLVDVLGSSETGFQVTRSGAAARTFAMAAGTAVLSADRSRRLAPGEDELGWLAKGGSIPLAYLGDPAKTASTFLTVDGERLVVAGDRARLLADGTVEVHGREATTINTGGEKVFAEEVETVLRGLPGVTDALVVGRPSERWGTEIVAVVSPAGAPSDDDLRAGCAAHLARYKIPKAFVRTGHGLRLPNGKADYAAARALLD</sequence>
<dbReference type="PANTHER" id="PTHR43767:SF1">
    <property type="entry name" value="NONRIBOSOMAL PEPTIDE SYNTHASE PES1 (EUROFUNG)-RELATED"/>
    <property type="match status" value="1"/>
</dbReference>
<dbReference type="RefSeq" id="WP_132197222.1">
    <property type="nucleotide sequence ID" value="NZ_SMKY01000043.1"/>
</dbReference>
<dbReference type="InterPro" id="IPR042099">
    <property type="entry name" value="ANL_N_sf"/>
</dbReference>
<evidence type="ECO:0000259" key="1">
    <source>
        <dbReference type="Pfam" id="PF00501"/>
    </source>
</evidence>
<accession>A0A4R5BGR6</accession>
<evidence type="ECO:0000259" key="2">
    <source>
        <dbReference type="Pfam" id="PF13193"/>
    </source>
</evidence>
<feature type="domain" description="AMP-binding enzyme C-terminal" evidence="2">
    <location>
        <begin position="453"/>
        <end position="514"/>
    </location>
</feature>
<organism evidence="3 4">
    <name type="scientific">Actinomadura darangshiensis</name>
    <dbReference type="NCBI Taxonomy" id="705336"/>
    <lineage>
        <taxon>Bacteria</taxon>
        <taxon>Bacillati</taxon>
        <taxon>Actinomycetota</taxon>
        <taxon>Actinomycetes</taxon>
        <taxon>Streptosporangiales</taxon>
        <taxon>Thermomonosporaceae</taxon>
        <taxon>Actinomadura</taxon>
    </lineage>
</organism>